<dbReference type="PROSITE" id="PS50820">
    <property type="entry name" value="LCCL"/>
    <property type="match status" value="4"/>
</dbReference>
<feature type="domain" description="LCCL" evidence="1">
    <location>
        <begin position="216"/>
        <end position="309"/>
    </location>
</feature>
<dbReference type="InterPro" id="IPR036609">
    <property type="entry name" value="LCCL_sf"/>
</dbReference>
<dbReference type="Gene3D" id="2.170.130.20">
    <property type="entry name" value="LCCL-like domain"/>
    <property type="match status" value="4"/>
</dbReference>
<dbReference type="InterPro" id="IPR004043">
    <property type="entry name" value="LCCL"/>
</dbReference>
<organism evidence="2 3">
    <name type="scientific">Leptobrachium leishanense</name>
    <name type="common">Leishan spiny toad</name>
    <dbReference type="NCBI Taxonomy" id="445787"/>
    <lineage>
        <taxon>Eukaryota</taxon>
        <taxon>Metazoa</taxon>
        <taxon>Chordata</taxon>
        <taxon>Craniata</taxon>
        <taxon>Vertebrata</taxon>
        <taxon>Euteleostomi</taxon>
        <taxon>Amphibia</taxon>
        <taxon>Batrachia</taxon>
        <taxon>Anura</taxon>
        <taxon>Pelobatoidea</taxon>
        <taxon>Megophryidae</taxon>
        <taxon>Leptobrachium</taxon>
    </lineage>
</organism>
<dbReference type="GeneTree" id="ENSGT01150000289595"/>
<feature type="domain" description="LCCL" evidence="1">
    <location>
        <begin position="341"/>
        <end position="434"/>
    </location>
</feature>
<dbReference type="InterPro" id="IPR051957">
    <property type="entry name" value="CRISP-LCCL_domain"/>
</dbReference>
<dbReference type="Pfam" id="PF03815">
    <property type="entry name" value="LCCL"/>
    <property type="match status" value="4"/>
</dbReference>
<evidence type="ECO:0000313" key="2">
    <source>
        <dbReference type="Ensembl" id="ENSLLEP00000028719.1"/>
    </source>
</evidence>
<accession>A0A8C5PVN2</accession>
<name>A0A8C5PVN2_9ANUR</name>
<dbReference type="Proteomes" id="UP000694569">
    <property type="component" value="Unplaced"/>
</dbReference>
<reference evidence="2" key="1">
    <citation type="submission" date="2025-08" db="UniProtKB">
        <authorList>
            <consortium name="Ensembl"/>
        </authorList>
    </citation>
    <scope>IDENTIFICATION</scope>
</reference>
<dbReference type="SUPFAM" id="SSF69848">
    <property type="entry name" value="LCCL domain"/>
    <property type="match status" value="4"/>
</dbReference>
<evidence type="ECO:0000313" key="3">
    <source>
        <dbReference type="Proteomes" id="UP000694569"/>
    </source>
</evidence>
<keyword evidence="3" id="KW-1185">Reference proteome</keyword>
<reference evidence="2" key="2">
    <citation type="submission" date="2025-09" db="UniProtKB">
        <authorList>
            <consortium name="Ensembl"/>
        </authorList>
    </citation>
    <scope>IDENTIFICATION</scope>
</reference>
<dbReference type="AlphaFoldDB" id="A0A8C5PVN2"/>
<dbReference type="Ensembl" id="ENSLLET00000029835.1">
    <property type="protein sequence ID" value="ENSLLEP00000028719.1"/>
    <property type="gene ID" value="ENSLLEG00000018234.1"/>
</dbReference>
<dbReference type="PANTHER" id="PTHR31331">
    <property type="entry name" value="LCCL DOMAIN PROTEIN (AFU_ORTHOLOGUE AFUA_5G08630)"/>
    <property type="match status" value="1"/>
</dbReference>
<dbReference type="PANTHER" id="PTHR31331:SF1">
    <property type="entry name" value="CYSTEINE RICH SECRETORY PROTEIN LCCL DOMAIN CONTAINING 2"/>
    <property type="match status" value="1"/>
</dbReference>
<evidence type="ECO:0000259" key="1">
    <source>
        <dbReference type="PROSITE" id="PS50820"/>
    </source>
</evidence>
<feature type="domain" description="LCCL" evidence="1">
    <location>
        <begin position="1"/>
        <end position="75"/>
    </location>
</feature>
<feature type="domain" description="LCCL" evidence="1">
    <location>
        <begin position="127"/>
        <end position="176"/>
    </location>
</feature>
<proteinExistence type="predicted"/>
<dbReference type="OrthoDB" id="10070753at2759"/>
<sequence>MFECPENCHKQNGAVWGTDTYSALSAVCIAALHAGVSTIAGGQFFLTLMPGEVSYQKSTRNGVTTQQMGAGSKSFKLSLTYEFLKTTYTEFSYYLPETAMASGSKLDTVSADCSLTGAQLSAPLMIVICPKNCMIRKVTNLEPGIYTEDSSVCGAALDAGKIDKNGGSAMVQKNQGQRQGTFQFNSLFDFQTTTNTETSYGLHNTAGDMTMINQPVTVNAACTWTGLDLPAPITSVKCPENCKKPKVDVWGTDIYAIESLLCASAMHGGYANNNGGQFIAYLKPGQDSYEGTTRHGVTSSRQGQSSKSFVLSSSYDISSAIFTESSYGGPEKEMTWDSWYAIVPGTCSLTGKDLTASVNMIYCPKGCMKENGEVFGFKLYSYNSHICLSAVHANQVNEDGGNVIVKMLPGSLSYTGVLSNGIISKSHGKSPASFEFTASFDFQSTIQTESSYNVPQIETKVEPMAPSAWAPQVKQQSGYSKFFNRWG</sequence>
<protein>
    <recommendedName>
        <fullName evidence="1">LCCL domain-containing protein</fullName>
    </recommendedName>
</protein>
<dbReference type="SMART" id="SM00603">
    <property type="entry name" value="LCCL"/>
    <property type="match status" value="4"/>
</dbReference>